<evidence type="ECO:0000313" key="10">
    <source>
        <dbReference type="Proteomes" id="UP000184315"/>
    </source>
</evidence>
<evidence type="ECO:0000313" key="9">
    <source>
        <dbReference type="EMBL" id="CUR31970.1"/>
    </source>
</evidence>
<protein>
    <submittedName>
        <fullName evidence="9">PilT protein-like protein</fullName>
    </submittedName>
</protein>
<keyword evidence="5" id="KW-0378">Hydrolase</keyword>
<evidence type="ECO:0000256" key="3">
    <source>
        <dbReference type="ARBA" id="ARBA00022722"/>
    </source>
</evidence>
<dbReference type="InterPro" id="IPR002716">
    <property type="entry name" value="PIN_dom"/>
</dbReference>
<dbReference type="GO" id="GO:0046872">
    <property type="term" value="F:metal ion binding"/>
    <property type="evidence" value="ECO:0007669"/>
    <property type="project" value="UniProtKB-KW"/>
</dbReference>
<evidence type="ECO:0000256" key="5">
    <source>
        <dbReference type="ARBA" id="ARBA00022801"/>
    </source>
</evidence>
<dbReference type="InterPro" id="IPR050556">
    <property type="entry name" value="Type_II_TA_system_RNase"/>
</dbReference>
<keyword evidence="10" id="KW-1185">Reference proteome</keyword>
<keyword evidence="2" id="KW-1277">Toxin-antitoxin system</keyword>
<keyword evidence="4" id="KW-0479">Metal-binding</keyword>
<name>A0A1J1LIW7_9CYAN</name>
<evidence type="ECO:0000259" key="8">
    <source>
        <dbReference type="Pfam" id="PF01850"/>
    </source>
</evidence>
<dbReference type="GO" id="GO:0016787">
    <property type="term" value="F:hydrolase activity"/>
    <property type="evidence" value="ECO:0007669"/>
    <property type="project" value="UniProtKB-KW"/>
</dbReference>
<keyword evidence="6" id="KW-0460">Magnesium</keyword>
<comment type="similarity">
    <text evidence="7">Belongs to the PINc/VapC protein family.</text>
</comment>
<evidence type="ECO:0000256" key="2">
    <source>
        <dbReference type="ARBA" id="ARBA00022649"/>
    </source>
</evidence>
<feature type="domain" description="PIN" evidence="8">
    <location>
        <begin position="3"/>
        <end position="136"/>
    </location>
</feature>
<accession>A0A1J1LIW7</accession>
<dbReference type="PANTHER" id="PTHR33653:SF1">
    <property type="entry name" value="RIBONUCLEASE VAPC2"/>
    <property type="match status" value="1"/>
</dbReference>
<keyword evidence="3" id="KW-0540">Nuclease</keyword>
<dbReference type="GO" id="GO:0004518">
    <property type="term" value="F:nuclease activity"/>
    <property type="evidence" value="ECO:0007669"/>
    <property type="project" value="UniProtKB-KW"/>
</dbReference>
<dbReference type="Pfam" id="PF01850">
    <property type="entry name" value="PIN"/>
    <property type="match status" value="1"/>
</dbReference>
<reference evidence="10" key="1">
    <citation type="submission" date="2015-10" db="EMBL/GenBank/DDBJ databases">
        <authorList>
            <person name="Regsiter A."/>
            <person name="william w."/>
        </authorList>
    </citation>
    <scope>NUCLEOTIDE SEQUENCE [LARGE SCALE GENOMIC DNA]</scope>
</reference>
<proteinExistence type="inferred from homology"/>
<evidence type="ECO:0000256" key="1">
    <source>
        <dbReference type="ARBA" id="ARBA00001946"/>
    </source>
</evidence>
<dbReference type="Proteomes" id="UP000184315">
    <property type="component" value="Unassembled WGS sequence"/>
</dbReference>
<gene>
    <name evidence="9" type="ORF">PL9214390003</name>
</gene>
<evidence type="ECO:0000256" key="7">
    <source>
        <dbReference type="ARBA" id="ARBA00038093"/>
    </source>
</evidence>
<dbReference type="EMBL" id="CZDF01000143">
    <property type="protein sequence ID" value="CUR31970.1"/>
    <property type="molecule type" value="Genomic_DNA"/>
</dbReference>
<dbReference type="Gene3D" id="3.40.50.1010">
    <property type="entry name" value="5'-nuclease"/>
    <property type="match status" value="1"/>
</dbReference>
<dbReference type="InterPro" id="IPR029060">
    <property type="entry name" value="PIN-like_dom_sf"/>
</dbReference>
<dbReference type="SUPFAM" id="SSF88723">
    <property type="entry name" value="PIN domain-like"/>
    <property type="match status" value="1"/>
</dbReference>
<dbReference type="STRING" id="671072.PL9214390003"/>
<evidence type="ECO:0000256" key="4">
    <source>
        <dbReference type="ARBA" id="ARBA00022723"/>
    </source>
</evidence>
<sequence length="147" mass="16729">MFLLDTNHCSYAILGNTQVLDRLANLADESIATCTIVKGELIDMAARSQQRQANLALVQRFLIGLYIYPIDETTAEIYGNLKAAVFDRYAPQERSQRRRTNITQLGIGENDLWIVAVTLQHQLTLVTTDKDFQRIQAVQPFDLESWI</sequence>
<comment type="cofactor">
    <cofactor evidence="1">
        <name>Mg(2+)</name>
        <dbReference type="ChEBI" id="CHEBI:18420"/>
    </cofactor>
</comment>
<dbReference type="RefSeq" id="WP_072718788.1">
    <property type="nucleotide sequence ID" value="NZ_LN889792.1"/>
</dbReference>
<dbReference type="PANTHER" id="PTHR33653">
    <property type="entry name" value="RIBONUCLEASE VAPC2"/>
    <property type="match status" value="1"/>
</dbReference>
<dbReference type="AlphaFoldDB" id="A0A1J1LIW7"/>
<dbReference type="CDD" id="cd09881">
    <property type="entry name" value="PIN_VapC4-5_FitB-like"/>
    <property type="match status" value="1"/>
</dbReference>
<dbReference type="OrthoDB" id="428590at2"/>
<evidence type="ECO:0000256" key="6">
    <source>
        <dbReference type="ARBA" id="ARBA00022842"/>
    </source>
</evidence>
<organism evidence="9 10">
    <name type="scientific">Planktothrix tepida PCC 9214</name>
    <dbReference type="NCBI Taxonomy" id="671072"/>
    <lineage>
        <taxon>Bacteria</taxon>
        <taxon>Bacillati</taxon>
        <taxon>Cyanobacteriota</taxon>
        <taxon>Cyanophyceae</taxon>
        <taxon>Oscillatoriophycideae</taxon>
        <taxon>Oscillatoriales</taxon>
        <taxon>Microcoleaceae</taxon>
        <taxon>Planktothrix</taxon>
    </lineage>
</organism>